<dbReference type="Proteomes" id="UP000042958">
    <property type="component" value="Unassembled WGS sequence"/>
</dbReference>
<feature type="compositionally biased region" description="Polar residues" evidence="1">
    <location>
        <begin position="146"/>
        <end position="164"/>
    </location>
</feature>
<feature type="region of interest" description="Disordered" evidence="1">
    <location>
        <begin position="389"/>
        <end position="411"/>
    </location>
</feature>
<protein>
    <submittedName>
        <fullName evidence="2">Uncharacterized protein</fullName>
    </submittedName>
</protein>
<feature type="compositionally biased region" description="Polar residues" evidence="1">
    <location>
        <begin position="188"/>
        <end position="203"/>
    </location>
</feature>
<name>A0A0F7TNR1_PENBI</name>
<dbReference type="EMBL" id="CDHK01000005">
    <property type="protein sequence ID" value="CEJ57045.1"/>
    <property type="molecule type" value="Genomic_DNA"/>
</dbReference>
<reference evidence="3" key="1">
    <citation type="journal article" date="2015" name="Genome Announc.">
        <title>Draft genome sequence of the fungus Penicillium brasilianum MG11.</title>
        <authorList>
            <person name="Horn F."/>
            <person name="Linde J."/>
            <person name="Mattern D.J."/>
            <person name="Walther G."/>
            <person name="Guthke R."/>
            <person name="Brakhage A.A."/>
            <person name="Valiante V."/>
        </authorList>
    </citation>
    <scope>NUCLEOTIDE SEQUENCE [LARGE SCALE GENOMIC DNA]</scope>
    <source>
        <strain evidence="3">MG11</strain>
    </source>
</reference>
<dbReference type="OrthoDB" id="5389296at2759"/>
<feature type="compositionally biased region" description="Polar residues" evidence="1">
    <location>
        <begin position="59"/>
        <end position="68"/>
    </location>
</feature>
<sequence>MPPPVTPSPFRLSRGHPPTRRSAGPQFANSPRFLLSQATPQKGKSDSEIVDDDAPPSTAPVTRTTAQLRQAGPQPRRQRDVIEDSDEDEWLGNADSRDNGVNELADDSIASSPSVDPGTPGPLDAEFDALFAPTRDGNKRQRLSAGWTQGPDQTLANTLEQRYSSVPELRGSTVDPLETPAARPLQRPTAQDLSTLATPTTSIKPWVPPIATPGSTQTPFRSRPRFVLSTHKPRSSQPAFRAETPSATQQTSPQERRRPAFVLPRSPSPDATLDDIPAPFSPSSRTLHRRGKNRSGVGYAPGGMAAEVRSWILEMGSKHEPLSAITQTVATAGHSSTDFGRYLVAARVLQVRSAVLSSSGALSFVRAEKVAITGTEDDEKKILNILIMGPSRSKPPSHGPPSETRGPGSGYIHERELLGIHRGLAWNVTFEEHQALAAANEFQTEVPQGGEPSKAQQWLIAMEWDLVEEAM</sequence>
<feature type="region of interest" description="Disordered" evidence="1">
    <location>
        <begin position="1"/>
        <end position="299"/>
    </location>
</feature>
<organism evidence="2 3">
    <name type="scientific">Penicillium brasilianum</name>
    <dbReference type="NCBI Taxonomy" id="104259"/>
    <lineage>
        <taxon>Eukaryota</taxon>
        <taxon>Fungi</taxon>
        <taxon>Dikarya</taxon>
        <taxon>Ascomycota</taxon>
        <taxon>Pezizomycotina</taxon>
        <taxon>Eurotiomycetes</taxon>
        <taxon>Eurotiomycetidae</taxon>
        <taxon>Eurotiales</taxon>
        <taxon>Aspergillaceae</taxon>
        <taxon>Penicillium</taxon>
    </lineage>
</organism>
<accession>A0A0F7TNR1</accession>
<dbReference type="AlphaFoldDB" id="A0A0F7TNR1"/>
<gene>
    <name evidence="2" type="ORF">PMG11_05753</name>
</gene>
<keyword evidence="3" id="KW-1185">Reference proteome</keyword>
<proteinExistence type="predicted"/>
<evidence type="ECO:0000313" key="3">
    <source>
        <dbReference type="Proteomes" id="UP000042958"/>
    </source>
</evidence>
<evidence type="ECO:0000256" key="1">
    <source>
        <dbReference type="SAM" id="MobiDB-lite"/>
    </source>
</evidence>
<evidence type="ECO:0000313" key="2">
    <source>
        <dbReference type="EMBL" id="CEJ57045.1"/>
    </source>
</evidence>